<sequence>MAIITNYLSGKVPIRLPLPKESVFFEVTSLKMKSLVISLRSQMGKYHRLVCQSPGAATGFKRTPHAFDGSTRLPAGLRATAADRKRTIALTDVDTHSGIQLFDYE</sequence>
<dbReference type="EMBL" id="JAIWYP010000014">
    <property type="protein sequence ID" value="KAH3710020.1"/>
    <property type="molecule type" value="Genomic_DNA"/>
</dbReference>
<organism evidence="1 2">
    <name type="scientific">Dreissena polymorpha</name>
    <name type="common">Zebra mussel</name>
    <name type="synonym">Mytilus polymorpha</name>
    <dbReference type="NCBI Taxonomy" id="45954"/>
    <lineage>
        <taxon>Eukaryota</taxon>
        <taxon>Metazoa</taxon>
        <taxon>Spiralia</taxon>
        <taxon>Lophotrochozoa</taxon>
        <taxon>Mollusca</taxon>
        <taxon>Bivalvia</taxon>
        <taxon>Autobranchia</taxon>
        <taxon>Heteroconchia</taxon>
        <taxon>Euheterodonta</taxon>
        <taxon>Imparidentia</taxon>
        <taxon>Neoheterodontei</taxon>
        <taxon>Myida</taxon>
        <taxon>Dreissenoidea</taxon>
        <taxon>Dreissenidae</taxon>
        <taxon>Dreissena</taxon>
    </lineage>
</organism>
<protein>
    <submittedName>
        <fullName evidence="1">Uncharacterized protein</fullName>
    </submittedName>
</protein>
<reference evidence="1" key="2">
    <citation type="submission" date="2020-11" db="EMBL/GenBank/DDBJ databases">
        <authorList>
            <person name="McCartney M.A."/>
            <person name="Auch B."/>
            <person name="Kono T."/>
            <person name="Mallez S."/>
            <person name="Becker A."/>
            <person name="Gohl D.M."/>
            <person name="Silverstein K.A.T."/>
            <person name="Koren S."/>
            <person name="Bechman K.B."/>
            <person name="Herman A."/>
            <person name="Abrahante J.E."/>
            <person name="Garbe J."/>
        </authorList>
    </citation>
    <scope>NUCLEOTIDE SEQUENCE</scope>
    <source>
        <strain evidence="1">Duluth1</strain>
        <tissue evidence="1">Whole animal</tissue>
    </source>
</reference>
<accession>A0A9D3Z3M1</accession>
<reference evidence="1" key="1">
    <citation type="journal article" date="2019" name="bioRxiv">
        <title>The Genome of the Zebra Mussel, Dreissena polymorpha: A Resource for Invasive Species Research.</title>
        <authorList>
            <person name="McCartney M.A."/>
            <person name="Auch B."/>
            <person name="Kono T."/>
            <person name="Mallez S."/>
            <person name="Zhang Y."/>
            <person name="Obille A."/>
            <person name="Becker A."/>
            <person name="Abrahante J.E."/>
            <person name="Garbe J."/>
            <person name="Badalamenti J.P."/>
            <person name="Herman A."/>
            <person name="Mangelson H."/>
            <person name="Liachko I."/>
            <person name="Sullivan S."/>
            <person name="Sone E.D."/>
            <person name="Koren S."/>
            <person name="Silverstein K.A.T."/>
            <person name="Beckman K.B."/>
            <person name="Gohl D.M."/>
        </authorList>
    </citation>
    <scope>NUCLEOTIDE SEQUENCE</scope>
    <source>
        <strain evidence="1">Duluth1</strain>
        <tissue evidence="1">Whole animal</tissue>
    </source>
</reference>
<dbReference type="Proteomes" id="UP000828390">
    <property type="component" value="Unassembled WGS sequence"/>
</dbReference>
<proteinExistence type="predicted"/>
<name>A0A9D3Z3M1_DREPO</name>
<gene>
    <name evidence="1" type="ORF">DPMN_069486</name>
</gene>
<dbReference type="AlphaFoldDB" id="A0A9D3Z3M1"/>
<comment type="caution">
    <text evidence="1">The sequence shown here is derived from an EMBL/GenBank/DDBJ whole genome shotgun (WGS) entry which is preliminary data.</text>
</comment>
<evidence type="ECO:0000313" key="1">
    <source>
        <dbReference type="EMBL" id="KAH3710020.1"/>
    </source>
</evidence>
<keyword evidence="2" id="KW-1185">Reference proteome</keyword>
<evidence type="ECO:0000313" key="2">
    <source>
        <dbReference type="Proteomes" id="UP000828390"/>
    </source>
</evidence>